<evidence type="ECO:0000256" key="1">
    <source>
        <dbReference type="ARBA" id="ARBA00022679"/>
    </source>
</evidence>
<feature type="domain" description="N-acetyltransferase" evidence="3">
    <location>
        <begin position="2"/>
        <end position="147"/>
    </location>
</feature>
<protein>
    <submittedName>
        <fullName evidence="4">GNAT family N-acetyltransferase</fullName>
    </submittedName>
</protein>
<dbReference type="SUPFAM" id="SSF55729">
    <property type="entry name" value="Acyl-CoA N-acyltransferases (Nat)"/>
    <property type="match status" value="1"/>
</dbReference>
<dbReference type="PROSITE" id="PS51186">
    <property type="entry name" value="GNAT"/>
    <property type="match status" value="1"/>
</dbReference>
<dbReference type="InterPro" id="IPR016181">
    <property type="entry name" value="Acyl_CoA_acyltransferase"/>
</dbReference>
<keyword evidence="1 4" id="KW-0808">Transferase</keyword>
<dbReference type="Pfam" id="PF00583">
    <property type="entry name" value="Acetyltransf_1"/>
    <property type="match status" value="1"/>
</dbReference>
<gene>
    <name evidence="4" type="ORF">A9J31_11595</name>
</gene>
<keyword evidence="5" id="KW-1185">Reference proteome</keyword>
<evidence type="ECO:0000313" key="5">
    <source>
        <dbReference type="Proteomes" id="UP000185753"/>
    </source>
</evidence>
<dbReference type="InterPro" id="IPR000182">
    <property type="entry name" value="GNAT_dom"/>
</dbReference>
<dbReference type="PANTHER" id="PTHR10545">
    <property type="entry name" value="DIAMINE N-ACETYLTRANSFERASE"/>
    <property type="match status" value="1"/>
</dbReference>
<evidence type="ECO:0000259" key="3">
    <source>
        <dbReference type="PROSITE" id="PS51186"/>
    </source>
</evidence>
<dbReference type="Proteomes" id="UP000185753">
    <property type="component" value="Unassembled WGS sequence"/>
</dbReference>
<dbReference type="OrthoDB" id="9805924at2"/>
<organism evidence="4 5">
    <name type="scientific">Acinetobacter gandensis</name>
    <dbReference type="NCBI Taxonomy" id="1443941"/>
    <lineage>
        <taxon>Bacteria</taxon>
        <taxon>Pseudomonadati</taxon>
        <taxon>Pseudomonadota</taxon>
        <taxon>Gammaproteobacteria</taxon>
        <taxon>Moraxellales</taxon>
        <taxon>Moraxellaceae</taxon>
        <taxon>Acinetobacter</taxon>
    </lineage>
</organism>
<comment type="caution">
    <text evidence="4">The sequence shown here is derived from an EMBL/GenBank/DDBJ whole genome shotgun (WGS) entry which is preliminary data.</text>
</comment>
<evidence type="ECO:0000313" key="4">
    <source>
        <dbReference type="EMBL" id="OBX29752.1"/>
    </source>
</evidence>
<dbReference type="Gene3D" id="3.40.630.30">
    <property type="match status" value="1"/>
</dbReference>
<keyword evidence="2" id="KW-0012">Acyltransferase</keyword>
<dbReference type="AlphaFoldDB" id="A0A1A7RGI1"/>
<dbReference type="CDD" id="cd04301">
    <property type="entry name" value="NAT_SF"/>
    <property type="match status" value="1"/>
</dbReference>
<dbReference type="GO" id="GO:0008080">
    <property type="term" value="F:N-acetyltransferase activity"/>
    <property type="evidence" value="ECO:0007669"/>
    <property type="project" value="TreeGrafter"/>
</dbReference>
<dbReference type="PANTHER" id="PTHR10545:SF42">
    <property type="entry name" value="ACETYLTRANSFERASE"/>
    <property type="match status" value="1"/>
</dbReference>
<sequence>MLNIQALSSGSIQYSDWLPLWQGYQEFYQVQLSAEVSKNTWHKLSDPQQDHIYGFVAYIDNQAVGLVHVIEHDSCWTVQPYAYLQDLFTLESARGKGVARALIQAVQEYTQQRKCDRVYWLTHQDNQQAQKLYDQIARKTGFIQYRL</sequence>
<evidence type="ECO:0000256" key="2">
    <source>
        <dbReference type="ARBA" id="ARBA00023315"/>
    </source>
</evidence>
<dbReference type="EMBL" id="LZDS01000003">
    <property type="protein sequence ID" value="OBX29752.1"/>
    <property type="molecule type" value="Genomic_DNA"/>
</dbReference>
<dbReference type="RefSeq" id="WP_067762064.1">
    <property type="nucleotide sequence ID" value="NZ_LZDS01000003.1"/>
</dbReference>
<dbReference type="InterPro" id="IPR051016">
    <property type="entry name" value="Diverse_Substrate_AcTransf"/>
</dbReference>
<name>A0A1A7RGI1_9GAMM</name>
<reference evidence="5" key="1">
    <citation type="submission" date="2016-06" db="EMBL/GenBank/DDBJ databases">
        <authorList>
            <person name="Radolfova-Krizova L."/>
            <person name="Nemec A."/>
        </authorList>
    </citation>
    <scope>NUCLEOTIDE SEQUENCE [LARGE SCALE GENOMIC DNA]</scope>
    <source>
        <strain evidence="5">ANC 4275</strain>
    </source>
</reference>
<accession>A0A1A7RGI1</accession>
<dbReference type="STRING" id="1443941.A9J31_11595"/>
<proteinExistence type="predicted"/>